<dbReference type="GO" id="GO:0005694">
    <property type="term" value="C:chromosome"/>
    <property type="evidence" value="ECO:0007669"/>
    <property type="project" value="InterPro"/>
</dbReference>
<evidence type="ECO:0000259" key="11">
    <source>
        <dbReference type="SMART" id="SM00968"/>
    </source>
</evidence>
<evidence type="ECO:0000256" key="7">
    <source>
        <dbReference type="ARBA" id="ARBA00023306"/>
    </source>
</evidence>
<evidence type="ECO:0000256" key="3">
    <source>
        <dbReference type="ARBA" id="ARBA00022618"/>
    </source>
</evidence>
<dbReference type="OrthoDB" id="431497at2759"/>
<dbReference type="Gene3D" id="3.40.50.300">
    <property type="entry name" value="P-loop containing nucleotide triphosphate hydrolases"/>
    <property type="match status" value="2"/>
</dbReference>
<dbReference type="SUPFAM" id="SSF75553">
    <property type="entry name" value="Smc hinge domain"/>
    <property type="match status" value="1"/>
</dbReference>
<name>A0A427YE67_9TREE</name>
<dbReference type="PANTHER" id="PTHR43977">
    <property type="entry name" value="STRUCTURAL MAINTENANCE OF CHROMOSOMES PROTEIN 3"/>
    <property type="match status" value="1"/>
</dbReference>
<evidence type="ECO:0000256" key="4">
    <source>
        <dbReference type="ARBA" id="ARBA00022776"/>
    </source>
</evidence>
<dbReference type="Gene3D" id="1.20.1060.20">
    <property type="match status" value="1"/>
</dbReference>
<keyword evidence="6 8" id="KW-0539">Nucleus</keyword>
<comment type="subcellular location">
    <subcellularLocation>
        <location evidence="1 8">Nucleus</location>
    </subcellularLocation>
</comment>
<dbReference type="Gene3D" id="1.10.287.1490">
    <property type="match status" value="1"/>
</dbReference>
<reference evidence="12 13" key="1">
    <citation type="submission" date="2018-11" db="EMBL/GenBank/DDBJ databases">
        <title>Genome sequence of Saitozyma podzolica DSM 27192.</title>
        <authorList>
            <person name="Aliyu H."/>
            <person name="Gorte O."/>
            <person name="Ochsenreither K."/>
        </authorList>
    </citation>
    <scope>NUCLEOTIDE SEQUENCE [LARGE SCALE GENOMIC DNA]</scope>
    <source>
        <strain evidence="12 13">DSM 27192</strain>
    </source>
</reference>
<dbReference type="STRING" id="1890683.A0A427YE67"/>
<feature type="compositionally biased region" description="Basic and acidic residues" evidence="10">
    <location>
        <begin position="450"/>
        <end position="469"/>
    </location>
</feature>
<proteinExistence type="inferred from homology"/>
<dbReference type="CDD" id="cd03272">
    <property type="entry name" value="ABC_SMC3_euk"/>
    <property type="match status" value="1"/>
</dbReference>
<keyword evidence="13" id="KW-1185">Reference proteome</keyword>
<dbReference type="GO" id="GO:0005524">
    <property type="term" value="F:ATP binding"/>
    <property type="evidence" value="ECO:0007669"/>
    <property type="project" value="InterPro"/>
</dbReference>
<dbReference type="InterPro" id="IPR041741">
    <property type="entry name" value="SMC3_ABC_euk"/>
</dbReference>
<gene>
    <name evidence="12" type="primary">SMC3</name>
    <name evidence="12" type="ORF">EHS25_002512</name>
</gene>
<dbReference type="Gene3D" id="3.30.70.1620">
    <property type="match status" value="1"/>
</dbReference>
<dbReference type="InterPro" id="IPR027417">
    <property type="entry name" value="P-loop_NTPase"/>
</dbReference>
<dbReference type="PIRSF" id="PIRSF005719">
    <property type="entry name" value="SMC"/>
    <property type="match status" value="1"/>
</dbReference>
<feature type="coiled-coil region" evidence="9">
    <location>
        <begin position="341"/>
        <end position="386"/>
    </location>
</feature>
<feature type="region of interest" description="Disordered" evidence="10">
    <location>
        <begin position="446"/>
        <end position="469"/>
    </location>
</feature>
<keyword evidence="3" id="KW-0132">Cell division</keyword>
<feature type="coiled-coil region" evidence="9">
    <location>
        <begin position="712"/>
        <end position="920"/>
    </location>
</feature>
<keyword evidence="5 9" id="KW-0175">Coiled coil</keyword>
<protein>
    <recommendedName>
        <fullName evidence="8">Structural maintenance of chromosomes protein</fullName>
    </recommendedName>
</protein>
<dbReference type="InterPro" id="IPR003395">
    <property type="entry name" value="RecF/RecN/SMC_N"/>
</dbReference>
<evidence type="ECO:0000256" key="1">
    <source>
        <dbReference type="ARBA" id="ARBA00004123"/>
    </source>
</evidence>
<dbReference type="AlphaFoldDB" id="A0A427YE67"/>
<dbReference type="InterPro" id="IPR010935">
    <property type="entry name" value="SMC_hinge"/>
</dbReference>
<comment type="similarity">
    <text evidence="2">Belongs to the SMC family. SMC3 subfamily.</text>
</comment>
<evidence type="ECO:0000256" key="9">
    <source>
        <dbReference type="SAM" id="Coils"/>
    </source>
</evidence>
<evidence type="ECO:0000256" key="8">
    <source>
        <dbReference type="PIRNR" id="PIRNR005719"/>
    </source>
</evidence>
<keyword evidence="7" id="KW-0131">Cell cycle</keyword>
<dbReference type="InterPro" id="IPR024704">
    <property type="entry name" value="SMC"/>
</dbReference>
<dbReference type="GO" id="GO:0051276">
    <property type="term" value="P:chromosome organization"/>
    <property type="evidence" value="ECO:0007669"/>
    <property type="project" value="InterPro"/>
</dbReference>
<evidence type="ECO:0000313" key="13">
    <source>
        <dbReference type="Proteomes" id="UP000279259"/>
    </source>
</evidence>
<feature type="compositionally biased region" description="Basic and acidic residues" evidence="10">
    <location>
        <begin position="262"/>
        <end position="281"/>
    </location>
</feature>
<sequence length="1225" mass="140910">MFIKTITIQGFKSYRDQVAVEPFSTQCDRRSQWERKVQLLLWRVLPIHPQSHLPRSSCKIAIRFVLSDQYTSMTREERQRLLYEGTGTTTTLSAFVEIVFDNSDGRFPTSLPELRLRRTIGLKKDEYSLDKKSTTKAEVMNLLESAGFSRSNPYYIVPQGRITHLTNVSDRERLNLLKEVAGTKVYEQKRTESTRIMEETDAKREKITDLLTYIEERLNELEEEKEELKEYQKNDRERRCLEYALHQKELDDVTGTLDNVEEERRNDIHTSNEKRREFNSREEVVQQHEEALTTAKHALSTTSIALRQYESEMADLVRARTEIECVIEDFRQAGEAGQEKREEMLEELVTLEKKITESTERLDELREELDARIAEEREAKEALDTTQAKLQVLYDKQGRAQRFTTQAQRDKFLNDDIKSLKAYEKAQSKRVEELRKDLEEAKTQLAEAMQRSEEHERSEEERRESLRRMSEEVTALKKKVDEMAEQRKDLWREDGKLTQTVSNARGEMEQADRGLAGMMDRDTSNGLRAVKQIAKRLGLSGVYGPLYELFEVSDRYKTAVEVTGGTSLFHVVVDTDETASKILDVMNKEKGGRVTFMPLNRLKSAQINYPKANDAIPMINKLKFDRAYVMAFEQVFGRTIICEDLGTAAQYTRSHGLNAVTVEGDRADRKGALTGGYHDVRRSRLDSVKAVKKWREAYESDSARHREVKEGIQKLDQQMTQALGQIQVLEAKRKQALEYRARHANEASWTQREVEQSSARVSAFEKELEAAEVELRRAAAKRTSHEEELKTPMRQQLSDAEIKSLESLTKDAEEEKQALVAASKERQKISSERSSLEIELTENLRRRRDEIRGKLDDLEGDAGSGVLQAGEVELRENEMRNLVRAIETLGEQIDASEAKIDELTAEIARITGELENVQNEQLENTRAILRVQKNAERYLTKRQTLLNRKEECSNAIRDLGVLPEEAYSKYTDTRADKLVKKLHKVNDGLKSFAHVNKKAFEQYNNFTKQRDELLKRRGELDASAESIQELIETLDQRKDEAIERTFKQVSKYFEEVFETLVPAGKGVLVMQKAVDGYVDEESEEQRDPNRQKSEIDSYTGVSIKVSFNSKADEGQRIQQLSGGQKSLVALATVFAIQKCDPAPFYLFDEIDANLDDQYRTAVASIIHSLSSTAQFITTTFRPEMLAQADKFYGVYFDKQKVSTVETISREQAYEFVESAAQVGQL</sequence>
<dbReference type="GO" id="GO:0016887">
    <property type="term" value="F:ATP hydrolysis activity"/>
    <property type="evidence" value="ECO:0007669"/>
    <property type="project" value="InterPro"/>
</dbReference>
<feature type="region of interest" description="Disordered" evidence="10">
    <location>
        <begin position="256"/>
        <end position="281"/>
    </location>
</feature>
<dbReference type="SMART" id="SM00968">
    <property type="entry name" value="SMC_hinge"/>
    <property type="match status" value="1"/>
</dbReference>
<dbReference type="SUPFAM" id="SSF52540">
    <property type="entry name" value="P-loop containing nucleoside triphosphate hydrolases"/>
    <property type="match status" value="1"/>
</dbReference>
<evidence type="ECO:0000256" key="2">
    <source>
        <dbReference type="ARBA" id="ARBA00005917"/>
    </source>
</evidence>
<comment type="caution">
    <text evidence="12">The sequence shown here is derived from an EMBL/GenBank/DDBJ whole genome shotgun (WGS) entry which is preliminary data.</text>
</comment>
<dbReference type="EMBL" id="RSCD01000014">
    <property type="protein sequence ID" value="RSH89400.1"/>
    <property type="molecule type" value="Genomic_DNA"/>
</dbReference>
<evidence type="ECO:0000313" key="12">
    <source>
        <dbReference type="EMBL" id="RSH89400.1"/>
    </source>
</evidence>
<accession>A0A427YE67</accession>
<evidence type="ECO:0000256" key="5">
    <source>
        <dbReference type="ARBA" id="ARBA00023054"/>
    </source>
</evidence>
<dbReference type="Proteomes" id="UP000279259">
    <property type="component" value="Unassembled WGS sequence"/>
</dbReference>
<dbReference type="GO" id="GO:0005634">
    <property type="term" value="C:nucleus"/>
    <property type="evidence" value="ECO:0007669"/>
    <property type="project" value="UniProtKB-SubCell"/>
</dbReference>
<dbReference type="GO" id="GO:0007059">
    <property type="term" value="P:chromosome segregation"/>
    <property type="evidence" value="ECO:0007669"/>
    <property type="project" value="UniProtKB-ARBA"/>
</dbReference>
<dbReference type="GO" id="GO:0051301">
    <property type="term" value="P:cell division"/>
    <property type="evidence" value="ECO:0007669"/>
    <property type="project" value="UniProtKB-KW"/>
</dbReference>
<feature type="domain" description="SMC hinge" evidence="11">
    <location>
        <begin position="540"/>
        <end position="652"/>
    </location>
</feature>
<evidence type="ECO:0000256" key="6">
    <source>
        <dbReference type="ARBA" id="ARBA00023242"/>
    </source>
</evidence>
<organism evidence="12 13">
    <name type="scientific">Saitozyma podzolica</name>
    <dbReference type="NCBI Taxonomy" id="1890683"/>
    <lineage>
        <taxon>Eukaryota</taxon>
        <taxon>Fungi</taxon>
        <taxon>Dikarya</taxon>
        <taxon>Basidiomycota</taxon>
        <taxon>Agaricomycotina</taxon>
        <taxon>Tremellomycetes</taxon>
        <taxon>Tremellales</taxon>
        <taxon>Trimorphomycetaceae</taxon>
        <taxon>Saitozyma</taxon>
    </lineage>
</organism>
<dbReference type="FunFam" id="3.40.50.300:FF:000370">
    <property type="entry name" value="Structural maintenance of chromosomes 3"/>
    <property type="match status" value="1"/>
</dbReference>
<keyword evidence="4" id="KW-0498">Mitosis</keyword>
<feature type="coiled-coil region" evidence="9">
    <location>
        <begin position="996"/>
        <end position="1044"/>
    </location>
</feature>
<evidence type="ECO:0000256" key="10">
    <source>
        <dbReference type="SAM" id="MobiDB-lite"/>
    </source>
</evidence>
<dbReference type="Pfam" id="PF02463">
    <property type="entry name" value="SMC_N"/>
    <property type="match status" value="1"/>
</dbReference>
<dbReference type="InterPro" id="IPR036277">
    <property type="entry name" value="SMC_hinge_sf"/>
</dbReference>
<dbReference type="Pfam" id="PF06470">
    <property type="entry name" value="SMC_hinge"/>
    <property type="match status" value="1"/>
</dbReference>